<gene>
    <name evidence="1" type="ORF">QTH91_04900</name>
</gene>
<evidence type="ECO:0000313" key="1">
    <source>
        <dbReference type="EMBL" id="MDM0043814.1"/>
    </source>
</evidence>
<dbReference type="Proteomes" id="UP001174908">
    <property type="component" value="Unassembled WGS sequence"/>
</dbReference>
<proteinExistence type="predicted"/>
<organism evidence="1 2">
    <name type="scientific">Variovorax dokdonensis</name>
    <dbReference type="NCBI Taxonomy" id="344883"/>
    <lineage>
        <taxon>Bacteria</taxon>
        <taxon>Pseudomonadati</taxon>
        <taxon>Pseudomonadota</taxon>
        <taxon>Betaproteobacteria</taxon>
        <taxon>Burkholderiales</taxon>
        <taxon>Comamonadaceae</taxon>
        <taxon>Variovorax</taxon>
    </lineage>
</organism>
<dbReference type="InterPro" id="IPR029016">
    <property type="entry name" value="GAF-like_dom_sf"/>
</dbReference>
<reference evidence="1" key="1">
    <citation type="submission" date="2023-06" db="EMBL/GenBank/DDBJ databases">
        <authorList>
            <person name="Jiang Y."/>
            <person name="Liu Q."/>
        </authorList>
    </citation>
    <scope>NUCLEOTIDE SEQUENCE</scope>
    <source>
        <strain evidence="1">CGMCC 1.12089</strain>
    </source>
</reference>
<dbReference type="RefSeq" id="WP_286658894.1">
    <property type="nucleotide sequence ID" value="NZ_JASZYV010000001.1"/>
</dbReference>
<keyword evidence="2" id="KW-1185">Reference proteome</keyword>
<dbReference type="Gene3D" id="3.30.450.40">
    <property type="match status" value="1"/>
</dbReference>
<dbReference type="SUPFAM" id="SSF55781">
    <property type="entry name" value="GAF domain-like"/>
    <property type="match status" value="1"/>
</dbReference>
<name>A0ABT7N790_9BURK</name>
<accession>A0ABT7N790</accession>
<evidence type="ECO:0000313" key="2">
    <source>
        <dbReference type="Proteomes" id="UP001174908"/>
    </source>
</evidence>
<dbReference type="EMBL" id="JASZYV010000001">
    <property type="protein sequence ID" value="MDM0043814.1"/>
    <property type="molecule type" value="Genomic_DNA"/>
</dbReference>
<protein>
    <submittedName>
        <fullName evidence="1">Uncharacterized protein</fullName>
    </submittedName>
</protein>
<sequence length="152" mass="17422">MLVLDPSSQVQAVRHALASGGPRAALALLNDRTNYRFSALYRRRGELMHAVHAYDRTSEYRTWLVAVPLDRSFCQYAMRQGEFMTRHASADGRLTQRPYSGMIESYFGRVLRGSDGTPWGTFIHFDLEPREIDDAEVNFLRDVIPMFAPHLD</sequence>
<comment type="caution">
    <text evidence="1">The sequence shown here is derived from an EMBL/GenBank/DDBJ whole genome shotgun (WGS) entry which is preliminary data.</text>
</comment>